<dbReference type="AlphaFoldDB" id="A0A8X7CH61"/>
<accession>A0A8X7CH61</accession>
<gene>
    <name evidence="2" type="ORF">TNIN_85361</name>
</gene>
<reference evidence="2" key="1">
    <citation type="submission" date="2020-08" db="EMBL/GenBank/DDBJ databases">
        <title>Multicomponent nature underlies the extraordinary mechanical properties of spider dragline silk.</title>
        <authorList>
            <person name="Kono N."/>
            <person name="Nakamura H."/>
            <person name="Mori M."/>
            <person name="Yoshida Y."/>
            <person name="Ohtoshi R."/>
            <person name="Malay A.D."/>
            <person name="Moran D.A.P."/>
            <person name="Tomita M."/>
            <person name="Numata K."/>
            <person name="Arakawa K."/>
        </authorList>
    </citation>
    <scope>NUCLEOTIDE SEQUENCE</scope>
</reference>
<name>A0A8X7CH61_9ARAC</name>
<dbReference type="Proteomes" id="UP000886998">
    <property type="component" value="Unassembled WGS sequence"/>
</dbReference>
<keyword evidence="3" id="KW-1185">Reference proteome</keyword>
<evidence type="ECO:0000313" key="2">
    <source>
        <dbReference type="EMBL" id="GFY65690.1"/>
    </source>
</evidence>
<protein>
    <submittedName>
        <fullName evidence="2">Uncharacterized protein</fullName>
    </submittedName>
</protein>
<proteinExistence type="predicted"/>
<feature type="region of interest" description="Disordered" evidence="1">
    <location>
        <begin position="1"/>
        <end position="86"/>
    </location>
</feature>
<dbReference type="EMBL" id="BMAV01015641">
    <property type="protein sequence ID" value="GFY65690.1"/>
    <property type="molecule type" value="Genomic_DNA"/>
</dbReference>
<sequence>MPSTSSHNLRPRRCARCSPDQPMRRGHNKEDQFDPEEAGRNNTTDPAPRSKEGQAAGIPEAEVVNTSIARKGQKERSVKNLTHLKS</sequence>
<comment type="caution">
    <text evidence="2">The sequence shown here is derived from an EMBL/GenBank/DDBJ whole genome shotgun (WGS) entry which is preliminary data.</text>
</comment>
<organism evidence="2 3">
    <name type="scientific">Trichonephila inaurata madagascariensis</name>
    <dbReference type="NCBI Taxonomy" id="2747483"/>
    <lineage>
        <taxon>Eukaryota</taxon>
        <taxon>Metazoa</taxon>
        <taxon>Ecdysozoa</taxon>
        <taxon>Arthropoda</taxon>
        <taxon>Chelicerata</taxon>
        <taxon>Arachnida</taxon>
        <taxon>Araneae</taxon>
        <taxon>Araneomorphae</taxon>
        <taxon>Entelegynae</taxon>
        <taxon>Araneoidea</taxon>
        <taxon>Nephilidae</taxon>
        <taxon>Trichonephila</taxon>
        <taxon>Trichonephila inaurata</taxon>
    </lineage>
</organism>
<evidence type="ECO:0000256" key="1">
    <source>
        <dbReference type="SAM" id="MobiDB-lite"/>
    </source>
</evidence>
<evidence type="ECO:0000313" key="3">
    <source>
        <dbReference type="Proteomes" id="UP000886998"/>
    </source>
</evidence>